<gene>
    <name evidence="2" type="ORF">LY90DRAFT_663649</name>
</gene>
<keyword evidence="1" id="KW-0472">Membrane</keyword>
<dbReference type="OrthoDB" id="3360032at2759"/>
<accession>A0A1Y2FJ17</accession>
<dbReference type="AlphaFoldDB" id="A0A1Y2FJ17"/>
<protein>
    <submittedName>
        <fullName evidence="2">Uncharacterized protein</fullName>
    </submittedName>
</protein>
<dbReference type="Proteomes" id="UP000193920">
    <property type="component" value="Unassembled WGS sequence"/>
</dbReference>
<feature type="transmembrane region" description="Helical" evidence="1">
    <location>
        <begin position="231"/>
        <end position="254"/>
    </location>
</feature>
<dbReference type="EMBL" id="MCOG01000006">
    <property type="protein sequence ID" value="ORY83940.1"/>
    <property type="molecule type" value="Genomic_DNA"/>
</dbReference>
<keyword evidence="1" id="KW-1133">Transmembrane helix</keyword>
<evidence type="ECO:0000313" key="3">
    <source>
        <dbReference type="Proteomes" id="UP000193920"/>
    </source>
</evidence>
<sequence length="263" mass="30533">MNFKTFCYVYCIISFQILMVWGDTFIETFTGGRIKDYLSESADDYLNDKKLSERYKTIQLPKECFIFNNKELKHHNVTATYAIQKVIRRSQTHNNQNKDDTSEATVEIPMSPRLFPNYPTSTPVYANVYIVPDIKSGSLTFYDLRLSYSSSTPAQFNMDVFNIKKFETFFSSQLSNCCKKCQNFDMDKALIIMITANYDGVTTNEPTTQSLTVPYNIVFEPYLFLFIPKNVIPLMIFMGVLSAFLVVIFIPRVFQHIDHLKQE</sequence>
<keyword evidence="3" id="KW-1185">Reference proteome</keyword>
<organism evidence="2 3">
    <name type="scientific">Neocallimastix californiae</name>
    <dbReference type="NCBI Taxonomy" id="1754190"/>
    <lineage>
        <taxon>Eukaryota</taxon>
        <taxon>Fungi</taxon>
        <taxon>Fungi incertae sedis</taxon>
        <taxon>Chytridiomycota</taxon>
        <taxon>Chytridiomycota incertae sedis</taxon>
        <taxon>Neocallimastigomycetes</taxon>
        <taxon>Neocallimastigales</taxon>
        <taxon>Neocallimastigaceae</taxon>
        <taxon>Neocallimastix</taxon>
    </lineage>
</organism>
<evidence type="ECO:0000256" key="1">
    <source>
        <dbReference type="SAM" id="Phobius"/>
    </source>
</evidence>
<comment type="caution">
    <text evidence="2">The sequence shown here is derived from an EMBL/GenBank/DDBJ whole genome shotgun (WGS) entry which is preliminary data.</text>
</comment>
<proteinExistence type="predicted"/>
<name>A0A1Y2FJ17_9FUNG</name>
<reference evidence="2 3" key="1">
    <citation type="submission" date="2016-08" db="EMBL/GenBank/DDBJ databases">
        <title>A Parts List for Fungal Cellulosomes Revealed by Comparative Genomics.</title>
        <authorList>
            <consortium name="DOE Joint Genome Institute"/>
            <person name="Haitjema C.H."/>
            <person name="Gilmore S.P."/>
            <person name="Henske J.K."/>
            <person name="Solomon K.V."/>
            <person name="De Groot R."/>
            <person name="Kuo A."/>
            <person name="Mondo S.J."/>
            <person name="Salamov A.A."/>
            <person name="Labutti K."/>
            <person name="Zhao Z."/>
            <person name="Chiniquy J."/>
            <person name="Barry K."/>
            <person name="Brewer H.M."/>
            <person name="Purvine S.O."/>
            <person name="Wright A.T."/>
            <person name="Boxma B."/>
            <person name="Van Alen T."/>
            <person name="Hackstein J.H."/>
            <person name="Baker S.E."/>
            <person name="Grigoriev I.V."/>
            <person name="O'Malley M.A."/>
        </authorList>
    </citation>
    <scope>NUCLEOTIDE SEQUENCE [LARGE SCALE GENOMIC DNA]</scope>
    <source>
        <strain evidence="2 3">G1</strain>
    </source>
</reference>
<evidence type="ECO:0000313" key="2">
    <source>
        <dbReference type="EMBL" id="ORY83940.1"/>
    </source>
</evidence>
<keyword evidence="1" id="KW-0812">Transmembrane</keyword>